<organism evidence="2 3">
    <name type="scientific">Metabacillus malikii</name>
    <dbReference type="NCBI Taxonomy" id="1504265"/>
    <lineage>
        <taxon>Bacteria</taxon>
        <taxon>Bacillati</taxon>
        <taxon>Bacillota</taxon>
        <taxon>Bacilli</taxon>
        <taxon>Bacillales</taxon>
        <taxon>Bacillaceae</taxon>
        <taxon>Metabacillus</taxon>
    </lineage>
</organism>
<dbReference type="InterPro" id="IPR024438">
    <property type="entry name" value="Staygreen"/>
</dbReference>
<comment type="caution">
    <text evidence="2">The sequence shown here is derived from an EMBL/GenBank/DDBJ whole genome shotgun (WGS) entry which is preliminary data.</text>
</comment>
<name>A0ABT9ZF69_9BACI</name>
<sequence length="82" mass="9690">MEVSCIFMFLYTSIKGNITTMQQQRAFEIFRHKLPLELTATQYADRLLLNAYPHVQEAPIIVSFIYAYPQFARQEVWGLQLF</sequence>
<proteinExistence type="predicted"/>
<reference evidence="2 3" key="1">
    <citation type="submission" date="2023-07" db="EMBL/GenBank/DDBJ databases">
        <title>Genomic Encyclopedia of Type Strains, Phase IV (KMG-IV): sequencing the most valuable type-strain genomes for metagenomic binning, comparative biology and taxonomic classification.</title>
        <authorList>
            <person name="Goeker M."/>
        </authorList>
    </citation>
    <scope>NUCLEOTIDE SEQUENCE [LARGE SCALE GENOMIC DNA]</scope>
    <source>
        <strain evidence="2 3">DSM 29005</strain>
    </source>
</reference>
<accession>A0ABT9ZF69</accession>
<feature type="domain" description="Staygreen protein" evidence="1">
    <location>
        <begin position="9"/>
        <end position="78"/>
    </location>
</feature>
<evidence type="ECO:0000313" key="3">
    <source>
        <dbReference type="Proteomes" id="UP001234495"/>
    </source>
</evidence>
<dbReference type="Proteomes" id="UP001234495">
    <property type="component" value="Unassembled WGS sequence"/>
</dbReference>
<dbReference type="EMBL" id="JAUSUD010000008">
    <property type="protein sequence ID" value="MDQ0230897.1"/>
    <property type="molecule type" value="Genomic_DNA"/>
</dbReference>
<evidence type="ECO:0000259" key="1">
    <source>
        <dbReference type="Pfam" id="PF12638"/>
    </source>
</evidence>
<keyword evidence="3" id="KW-1185">Reference proteome</keyword>
<gene>
    <name evidence="2" type="ORF">J2S19_002154</name>
</gene>
<dbReference type="Pfam" id="PF12638">
    <property type="entry name" value="Staygreen"/>
    <property type="match status" value="1"/>
</dbReference>
<evidence type="ECO:0000313" key="2">
    <source>
        <dbReference type="EMBL" id="MDQ0230897.1"/>
    </source>
</evidence>
<protein>
    <recommendedName>
        <fullName evidence="1">Staygreen protein domain-containing protein</fullName>
    </recommendedName>
</protein>